<keyword evidence="2" id="KW-0812">Transmembrane</keyword>
<evidence type="ECO:0000256" key="1">
    <source>
        <dbReference type="SAM" id="MobiDB-lite"/>
    </source>
</evidence>
<feature type="transmembrane region" description="Helical" evidence="2">
    <location>
        <begin position="49"/>
        <end position="69"/>
    </location>
</feature>
<organism evidence="3 4">
    <name type="scientific">Natronolimnobius baerhuensis</name>
    <dbReference type="NCBI Taxonomy" id="253108"/>
    <lineage>
        <taxon>Archaea</taxon>
        <taxon>Methanobacteriati</taxon>
        <taxon>Methanobacteriota</taxon>
        <taxon>Stenosarchaea group</taxon>
        <taxon>Halobacteria</taxon>
        <taxon>Halobacteriales</taxon>
        <taxon>Natrialbaceae</taxon>
        <taxon>Natronolimnobius</taxon>
    </lineage>
</organism>
<accession>A0A202E9F0</accession>
<comment type="caution">
    <text evidence="3">The sequence shown here is derived from an EMBL/GenBank/DDBJ whole genome shotgun (WGS) entry which is preliminary data.</text>
</comment>
<evidence type="ECO:0000313" key="4">
    <source>
        <dbReference type="Proteomes" id="UP000196084"/>
    </source>
</evidence>
<keyword evidence="2" id="KW-0472">Membrane</keyword>
<protein>
    <submittedName>
        <fullName evidence="3">Uncharacterized protein</fullName>
    </submittedName>
</protein>
<dbReference type="Proteomes" id="UP000196084">
    <property type="component" value="Unassembled WGS sequence"/>
</dbReference>
<evidence type="ECO:0000313" key="3">
    <source>
        <dbReference type="EMBL" id="OVE84839.1"/>
    </source>
</evidence>
<sequence length="85" mass="9499">MSFVGSRRQSQKNGSGITLHDETSYPDASQPILSYIQPSSYTKTMVERMFLLLFFAVALIPALAGLYGLHVWNADAEENEDQESQ</sequence>
<feature type="compositionally biased region" description="Polar residues" evidence="1">
    <location>
        <begin position="7"/>
        <end position="16"/>
    </location>
</feature>
<keyword evidence="4" id="KW-1185">Reference proteome</keyword>
<dbReference type="EMBL" id="MWPH01000002">
    <property type="protein sequence ID" value="OVE84839.1"/>
    <property type="molecule type" value="Genomic_DNA"/>
</dbReference>
<proteinExistence type="predicted"/>
<gene>
    <name evidence="3" type="ORF">B2G88_10715</name>
</gene>
<dbReference type="AlphaFoldDB" id="A0A202E9F0"/>
<feature type="region of interest" description="Disordered" evidence="1">
    <location>
        <begin position="1"/>
        <end position="26"/>
    </location>
</feature>
<reference evidence="3 4" key="1">
    <citation type="submission" date="2017-02" db="EMBL/GenBank/DDBJ databases">
        <title>Natronthermophilus aegyptiacus gen. nov.,sp. nov., an aerobic, extremely halophilic alkalithermophilic archaeon isolated from the athalassohaline Wadi An Natrun, Egypt.</title>
        <authorList>
            <person name="Zhao B."/>
        </authorList>
    </citation>
    <scope>NUCLEOTIDE SEQUENCE [LARGE SCALE GENOMIC DNA]</scope>
    <source>
        <strain evidence="3 4">CGMCC 1.3597</strain>
    </source>
</reference>
<evidence type="ECO:0000256" key="2">
    <source>
        <dbReference type="SAM" id="Phobius"/>
    </source>
</evidence>
<keyword evidence="2" id="KW-1133">Transmembrane helix</keyword>
<name>A0A202E9F0_9EURY</name>